<name>A0A9D3Y8X2_DREPO</name>
<evidence type="ECO:0000313" key="1">
    <source>
        <dbReference type="EMBL" id="KAH3694421.1"/>
    </source>
</evidence>
<gene>
    <name evidence="1" type="ORF">DPMN_081861</name>
</gene>
<reference evidence="1" key="1">
    <citation type="journal article" date="2019" name="bioRxiv">
        <title>The Genome of the Zebra Mussel, Dreissena polymorpha: A Resource for Invasive Species Research.</title>
        <authorList>
            <person name="McCartney M.A."/>
            <person name="Auch B."/>
            <person name="Kono T."/>
            <person name="Mallez S."/>
            <person name="Zhang Y."/>
            <person name="Obille A."/>
            <person name="Becker A."/>
            <person name="Abrahante J.E."/>
            <person name="Garbe J."/>
            <person name="Badalamenti J.P."/>
            <person name="Herman A."/>
            <person name="Mangelson H."/>
            <person name="Liachko I."/>
            <person name="Sullivan S."/>
            <person name="Sone E.D."/>
            <person name="Koren S."/>
            <person name="Silverstein K.A.T."/>
            <person name="Beckman K.B."/>
            <person name="Gohl D.M."/>
        </authorList>
    </citation>
    <scope>NUCLEOTIDE SEQUENCE</scope>
    <source>
        <strain evidence="1">Duluth1</strain>
        <tissue evidence="1">Whole animal</tissue>
    </source>
</reference>
<reference evidence="1" key="2">
    <citation type="submission" date="2020-11" db="EMBL/GenBank/DDBJ databases">
        <authorList>
            <person name="McCartney M.A."/>
            <person name="Auch B."/>
            <person name="Kono T."/>
            <person name="Mallez S."/>
            <person name="Becker A."/>
            <person name="Gohl D.M."/>
            <person name="Silverstein K.A.T."/>
            <person name="Koren S."/>
            <person name="Bechman K.B."/>
            <person name="Herman A."/>
            <person name="Abrahante J.E."/>
            <person name="Garbe J."/>
        </authorList>
    </citation>
    <scope>NUCLEOTIDE SEQUENCE</scope>
    <source>
        <strain evidence="1">Duluth1</strain>
        <tissue evidence="1">Whole animal</tissue>
    </source>
</reference>
<accession>A0A9D3Y8X2</accession>
<dbReference type="AlphaFoldDB" id="A0A9D3Y8X2"/>
<comment type="caution">
    <text evidence="1">The sequence shown here is derived from an EMBL/GenBank/DDBJ whole genome shotgun (WGS) entry which is preliminary data.</text>
</comment>
<sequence length="100" mass="11407">MNRLLSVYQYTAVHHMHIYVEARTTTLLGEWHLSSAATGSGCLSIPYLRRGHTWTPIHDAIQSNEVFRSHYKLFRNDRGTLGDGVFVGVHEDLIAEQKIN</sequence>
<dbReference type="Proteomes" id="UP000828390">
    <property type="component" value="Unassembled WGS sequence"/>
</dbReference>
<proteinExistence type="predicted"/>
<keyword evidence="2" id="KW-1185">Reference proteome</keyword>
<dbReference type="EMBL" id="JAIWYP010000016">
    <property type="protein sequence ID" value="KAH3694421.1"/>
    <property type="molecule type" value="Genomic_DNA"/>
</dbReference>
<organism evidence="1 2">
    <name type="scientific">Dreissena polymorpha</name>
    <name type="common">Zebra mussel</name>
    <name type="synonym">Mytilus polymorpha</name>
    <dbReference type="NCBI Taxonomy" id="45954"/>
    <lineage>
        <taxon>Eukaryota</taxon>
        <taxon>Metazoa</taxon>
        <taxon>Spiralia</taxon>
        <taxon>Lophotrochozoa</taxon>
        <taxon>Mollusca</taxon>
        <taxon>Bivalvia</taxon>
        <taxon>Autobranchia</taxon>
        <taxon>Heteroconchia</taxon>
        <taxon>Euheterodonta</taxon>
        <taxon>Imparidentia</taxon>
        <taxon>Neoheterodontei</taxon>
        <taxon>Myida</taxon>
        <taxon>Dreissenoidea</taxon>
        <taxon>Dreissenidae</taxon>
        <taxon>Dreissena</taxon>
    </lineage>
</organism>
<evidence type="ECO:0000313" key="2">
    <source>
        <dbReference type="Proteomes" id="UP000828390"/>
    </source>
</evidence>
<protein>
    <submittedName>
        <fullName evidence="1">Uncharacterized protein</fullName>
    </submittedName>
</protein>